<dbReference type="Pfam" id="PF02518">
    <property type="entry name" value="HATPase_c"/>
    <property type="match status" value="1"/>
</dbReference>
<feature type="domain" description="Response regulatory" evidence="6">
    <location>
        <begin position="4"/>
        <end position="117"/>
    </location>
</feature>
<dbReference type="PROSITE" id="PS50109">
    <property type="entry name" value="HIS_KIN"/>
    <property type="match status" value="1"/>
</dbReference>
<dbReference type="InterPro" id="IPR001789">
    <property type="entry name" value="Sig_transdc_resp-reg_receiver"/>
</dbReference>
<dbReference type="InterPro" id="IPR036097">
    <property type="entry name" value="HisK_dim/P_sf"/>
</dbReference>
<proteinExistence type="predicted"/>
<protein>
    <recommendedName>
        <fullName evidence="2">histidine kinase</fullName>
        <ecNumber evidence="2">2.7.13.3</ecNumber>
    </recommendedName>
</protein>
<dbReference type="PROSITE" id="PS50110">
    <property type="entry name" value="RESPONSE_REGULATORY"/>
    <property type="match status" value="1"/>
</dbReference>
<dbReference type="STRING" id="690850.Desaf_2463"/>
<dbReference type="HOGENOM" id="CLU_000445_114_72_7"/>
<dbReference type="Gene3D" id="3.40.50.2300">
    <property type="match status" value="1"/>
</dbReference>
<dbReference type="PRINTS" id="PR00344">
    <property type="entry name" value="BCTRLSENSOR"/>
</dbReference>
<accession>F3YYN2</accession>
<dbReference type="eggNOG" id="COG4191">
    <property type="taxonomic scope" value="Bacteria"/>
</dbReference>
<dbReference type="SUPFAM" id="SSF47384">
    <property type="entry name" value="Homodimeric domain of signal transducing histidine kinase"/>
    <property type="match status" value="1"/>
</dbReference>
<dbReference type="SUPFAM" id="SSF52172">
    <property type="entry name" value="CheY-like"/>
    <property type="match status" value="1"/>
</dbReference>
<dbReference type="InterPro" id="IPR036890">
    <property type="entry name" value="HATPase_C_sf"/>
</dbReference>
<evidence type="ECO:0000256" key="1">
    <source>
        <dbReference type="ARBA" id="ARBA00000085"/>
    </source>
</evidence>
<organism evidence="7 8">
    <name type="scientific">Desulfocurvibacter africanus subsp. africanus str. Walvis Bay</name>
    <dbReference type="NCBI Taxonomy" id="690850"/>
    <lineage>
        <taxon>Bacteria</taxon>
        <taxon>Pseudomonadati</taxon>
        <taxon>Thermodesulfobacteriota</taxon>
        <taxon>Desulfovibrionia</taxon>
        <taxon>Desulfovibrionales</taxon>
        <taxon>Desulfovibrionaceae</taxon>
        <taxon>Desulfocurvibacter</taxon>
    </lineage>
</organism>
<keyword evidence="3 4" id="KW-0597">Phosphoprotein</keyword>
<evidence type="ECO:0000259" key="5">
    <source>
        <dbReference type="PROSITE" id="PS50109"/>
    </source>
</evidence>
<dbReference type="InterPro" id="IPR003594">
    <property type="entry name" value="HATPase_dom"/>
</dbReference>
<dbReference type="CDD" id="cd00082">
    <property type="entry name" value="HisKA"/>
    <property type="match status" value="1"/>
</dbReference>
<evidence type="ECO:0000256" key="4">
    <source>
        <dbReference type="PROSITE-ProRule" id="PRU00169"/>
    </source>
</evidence>
<feature type="modified residue" description="4-aspartylphosphate" evidence="4">
    <location>
        <position position="52"/>
    </location>
</feature>
<dbReference type="SMART" id="SM00448">
    <property type="entry name" value="REC"/>
    <property type="match status" value="1"/>
</dbReference>
<dbReference type="EMBL" id="CP003221">
    <property type="protein sequence ID" value="EGJ50786.1"/>
    <property type="molecule type" value="Genomic_DNA"/>
</dbReference>
<dbReference type="PANTHER" id="PTHR43065">
    <property type="entry name" value="SENSOR HISTIDINE KINASE"/>
    <property type="match status" value="1"/>
</dbReference>
<dbReference type="eggNOG" id="COG0745">
    <property type="taxonomic scope" value="Bacteria"/>
</dbReference>
<sequence>MSRSVLLVDDEAAFVDALAVRLEARGIEADTAYDGEMALARLSDDVRVVVLDVNLPGQSGLDVLDAIKERSSLAEVLMLTGQADVRTAVEGMKRGAADYLLKPVDIETLAEAIRLAGRRREQTIESRRLRETARLATLGGLARGVAHELNNPVNVMVTSAGWMLDLLAEVSGTCPEYGELKDSAERIIVHGQRCKELTLKLLKYCGQRDARIRENDLAATLGKVLDGFAERIGAMGVKAAVEIPAGIPPLLWPPADLEDVLYVLVENALDAMNATATGEGRLDISARILDNSLEIAVADTGHGIPADILPRIFDPFFSTKAPGEGMGLGLAICQTIVTGHGGRVEVESEAGKGAIFRVHIPFRSARP</sequence>
<evidence type="ECO:0000256" key="2">
    <source>
        <dbReference type="ARBA" id="ARBA00012438"/>
    </source>
</evidence>
<dbReference type="KEGG" id="daf:Desaf_2463"/>
<comment type="catalytic activity">
    <reaction evidence="1">
        <text>ATP + protein L-histidine = ADP + protein N-phospho-L-histidine.</text>
        <dbReference type="EC" id="2.7.13.3"/>
    </reaction>
</comment>
<feature type="domain" description="Histidine kinase" evidence="5">
    <location>
        <begin position="144"/>
        <end position="364"/>
    </location>
</feature>
<dbReference type="PANTHER" id="PTHR43065:SF42">
    <property type="entry name" value="TWO-COMPONENT SENSOR PPRA"/>
    <property type="match status" value="1"/>
</dbReference>
<evidence type="ECO:0000256" key="3">
    <source>
        <dbReference type="ARBA" id="ARBA00022553"/>
    </source>
</evidence>
<dbReference type="InterPro" id="IPR011006">
    <property type="entry name" value="CheY-like_superfamily"/>
</dbReference>
<keyword evidence="7" id="KW-0808">Transferase</keyword>
<dbReference type="InterPro" id="IPR003661">
    <property type="entry name" value="HisK_dim/P_dom"/>
</dbReference>
<dbReference type="Gene3D" id="1.10.287.130">
    <property type="match status" value="1"/>
</dbReference>
<dbReference type="InterPro" id="IPR005467">
    <property type="entry name" value="His_kinase_dom"/>
</dbReference>
<evidence type="ECO:0000313" key="7">
    <source>
        <dbReference type="EMBL" id="EGJ50786.1"/>
    </source>
</evidence>
<dbReference type="AlphaFoldDB" id="F3YYN2"/>
<dbReference type="SMART" id="SM00387">
    <property type="entry name" value="HATPase_c"/>
    <property type="match status" value="1"/>
</dbReference>
<gene>
    <name evidence="7" type="ORF">Desaf_2463</name>
</gene>
<keyword evidence="7" id="KW-0418">Kinase</keyword>
<evidence type="ECO:0000313" key="8">
    <source>
        <dbReference type="Proteomes" id="UP000007844"/>
    </source>
</evidence>
<reference evidence="7 8" key="1">
    <citation type="journal article" date="2011" name="J. Bacteriol.">
        <title>Genome sequence of the mercury-methylating and pleomorphic Desulfovibrio africanus Strain Walvis Bay.</title>
        <authorList>
            <person name="Brown S.D."/>
            <person name="Wall J.D."/>
            <person name="Kucken A.M."/>
            <person name="Gilmour C.C."/>
            <person name="Podar M."/>
            <person name="Brandt C.C."/>
            <person name="Teshima H."/>
            <person name="Detter J.C."/>
            <person name="Han C.S."/>
            <person name="Land M.L."/>
            <person name="Lucas S."/>
            <person name="Han J."/>
            <person name="Pennacchio L."/>
            <person name="Nolan M."/>
            <person name="Pitluck S."/>
            <person name="Woyke T."/>
            <person name="Goodwin L."/>
            <person name="Palumbo A.V."/>
            <person name="Elias D.A."/>
        </authorList>
    </citation>
    <scope>NUCLEOTIDE SEQUENCE [LARGE SCALE GENOMIC DNA]</scope>
    <source>
        <strain evidence="7 8">Walvis Bay</strain>
    </source>
</reference>
<name>F3YYN2_DESAF</name>
<dbReference type="Proteomes" id="UP000007844">
    <property type="component" value="Chromosome"/>
</dbReference>
<dbReference type="Gene3D" id="3.30.565.10">
    <property type="entry name" value="Histidine kinase-like ATPase, C-terminal domain"/>
    <property type="match status" value="1"/>
</dbReference>
<keyword evidence="8" id="KW-1185">Reference proteome</keyword>
<evidence type="ECO:0000259" key="6">
    <source>
        <dbReference type="PROSITE" id="PS50110"/>
    </source>
</evidence>
<dbReference type="RefSeq" id="WP_014260485.1">
    <property type="nucleotide sequence ID" value="NC_016629.1"/>
</dbReference>
<dbReference type="EC" id="2.7.13.3" evidence="2"/>
<dbReference type="Pfam" id="PF00072">
    <property type="entry name" value="Response_reg"/>
    <property type="match status" value="1"/>
</dbReference>
<dbReference type="InterPro" id="IPR004358">
    <property type="entry name" value="Sig_transdc_His_kin-like_C"/>
</dbReference>
<dbReference type="GO" id="GO:0000155">
    <property type="term" value="F:phosphorelay sensor kinase activity"/>
    <property type="evidence" value="ECO:0007669"/>
    <property type="project" value="InterPro"/>
</dbReference>
<dbReference type="SUPFAM" id="SSF55874">
    <property type="entry name" value="ATPase domain of HSP90 chaperone/DNA topoisomerase II/histidine kinase"/>
    <property type="match status" value="1"/>
</dbReference>